<accession>A0A1G9A889</accession>
<keyword evidence="2" id="KW-1185">Reference proteome</keyword>
<dbReference type="AlphaFoldDB" id="A0A1G9A889"/>
<reference evidence="2" key="1">
    <citation type="submission" date="2016-10" db="EMBL/GenBank/DDBJ databases">
        <authorList>
            <person name="Varghese N."/>
            <person name="Submissions S."/>
        </authorList>
    </citation>
    <scope>NUCLEOTIDE SEQUENCE [LARGE SCALE GENOMIC DNA]</scope>
    <source>
        <strain evidence="2">CBMB127</strain>
    </source>
</reference>
<dbReference type="Proteomes" id="UP000198629">
    <property type="component" value="Unassembled WGS sequence"/>
</dbReference>
<gene>
    <name evidence="1" type="ORF">SAMN05192566_0704</name>
</gene>
<organism evidence="1 2">
    <name type="scientific">Methylophilus rhizosphaerae</name>
    <dbReference type="NCBI Taxonomy" id="492660"/>
    <lineage>
        <taxon>Bacteria</taxon>
        <taxon>Pseudomonadati</taxon>
        <taxon>Pseudomonadota</taxon>
        <taxon>Betaproteobacteria</taxon>
        <taxon>Nitrosomonadales</taxon>
        <taxon>Methylophilaceae</taxon>
        <taxon>Methylophilus</taxon>
    </lineage>
</organism>
<dbReference type="RefSeq" id="WP_091469959.1">
    <property type="nucleotide sequence ID" value="NZ_FNFX01000001.1"/>
</dbReference>
<name>A0A1G9A889_9PROT</name>
<protein>
    <submittedName>
        <fullName evidence="1">Uncharacterized protein</fullName>
    </submittedName>
</protein>
<evidence type="ECO:0000313" key="1">
    <source>
        <dbReference type="EMBL" id="SDK22670.1"/>
    </source>
</evidence>
<dbReference type="EMBL" id="FNFX01000001">
    <property type="protein sequence ID" value="SDK22670.1"/>
    <property type="molecule type" value="Genomic_DNA"/>
</dbReference>
<proteinExistence type="predicted"/>
<evidence type="ECO:0000313" key="2">
    <source>
        <dbReference type="Proteomes" id="UP000198629"/>
    </source>
</evidence>
<sequence>MTVEDSVEWKKLYSEWLQIKVKAEATQNALDKKFLDSLEGKGKPPTKNEMEELDDLTFQVAEKRGHCDQFISERLA</sequence>
<dbReference type="STRING" id="492660.SAMN05192566_0704"/>